<name>A0ABR6FX19_9BURK</name>
<accession>A0ABR6FX19</accession>
<dbReference type="RefSeq" id="WP_110387497.1">
    <property type="nucleotide sequence ID" value="NZ_JACHVZ010000023.1"/>
</dbReference>
<gene>
    <name evidence="2" type="ORF">FHX59_006450</name>
</gene>
<dbReference type="InterPro" id="IPR011051">
    <property type="entry name" value="RmlC_Cupin_sf"/>
</dbReference>
<dbReference type="Pfam" id="PF07883">
    <property type="entry name" value="Cupin_2"/>
    <property type="match status" value="1"/>
</dbReference>
<dbReference type="EMBL" id="JACHVZ010000023">
    <property type="protein sequence ID" value="MBB2931976.1"/>
    <property type="molecule type" value="Genomic_DNA"/>
</dbReference>
<evidence type="ECO:0000313" key="2">
    <source>
        <dbReference type="EMBL" id="MBB2931976.1"/>
    </source>
</evidence>
<sequence length="358" mass="39116">MGESIRRVVIKEDDHGRGVVFLDDEAALVKWTGSKAAGAVMWSTAEVPADNSDLDLDGHRRNVGVALYGGSVFRITEFGPGYETPMHRTLSVDYCFVLSGELELMLDSGQTVTLCKGDAVVQRGTRHAWRNNGTDPSRLAVCMIEASPVVIDDQVLRATSLPRMILASLAIALKPKRHRRSDAVLRESRCSQFSHAQCVVTSHDRSRHAVIDRIETSFAPSYAMDGVSEIEIWRTATVPPSNIGTPEFRIPKRGRHLAGGSSFGVLTLARGSSTGDIHTDSIDYCLILEGEADIELDTGMQVHLRTGESAVLRGVRHCWRNRGPGQLARVLIFRIASRPRVPAPANVRPVSHTPVATP</sequence>
<dbReference type="PANTHER" id="PTHR36156:SF2">
    <property type="entry name" value="CUPIN TYPE-2 DOMAIN-CONTAINING PROTEIN"/>
    <property type="match status" value="1"/>
</dbReference>
<evidence type="ECO:0000313" key="3">
    <source>
        <dbReference type="Proteomes" id="UP000533533"/>
    </source>
</evidence>
<proteinExistence type="predicted"/>
<reference evidence="2 3" key="1">
    <citation type="submission" date="2020-08" db="EMBL/GenBank/DDBJ databases">
        <title>Genomic Encyclopedia of Type Strains, Phase IV (KMG-V): Genome sequencing to study the core and pangenomes of soil and plant-associated prokaryotes.</title>
        <authorList>
            <person name="Whitman W."/>
        </authorList>
    </citation>
    <scope>NUCLEOTIDE SEQUENCE [LARGE SCALE GENOMIC DNA]</scope>
    <source>
        <strain evidence="2 3">SRMrh-85</strain>
    </source>
</reference>
<dbReference type="CDD" id="cd02231">
    <property type="entry name" value="cupin_BLL6423-like"/>
    <property type="match status" value="1"/>
</dbReference>
<dbReference type="InterPro" id="IPR047142">
    <property type="entry name" value="OryJ/VirC-like"/>
</dbReference>
<feature type="domain" description="Cupin type-2" evidence="1">
    <location>
        <begin position="76"/>
        <end position="139"/>
    </location>
</feature>
<dbReference type="InterPro" id="IPR014710">
    <property type="entry name" value="RmlC-like_jellyroll"/>
</dbReference>
<protein>
    <submittedName>
        <fullName evidence="2">Quercetin dioxygenase-like cupin family protein</fullName>
    </submittedName>
</protein>
<dbReference type="Proteomes" id="UP000533533">
    <property type="component" value="Unassembled WGS sequence"/>
</dbReference>
<organism evidence="2 3">
    <name type="scientific">Paraburkholderia silvatlantica</name>
    <dbReference type="NCBI Taxonomy" id="321895"/>
    <lineage>
        <taxon>Bacteria</taxon>
        <taxon>Pseudomonadati</taxon>
        <taxon>Pseudomonadota</taxon>
        <taxon>Betaproteobacteria</taxon>
        <taxon>Burkholderiales</taxon>
        <taxon>Burkholderiaceae</taxon>
        <taxon>Paraburkholderia</taxon>
    </lineage>
</organism>
<dbReference type="SUPFAM" id="SSF51182">
    <property type="entry name" value="RmlC-like cupins"/>
    <property type="match status" value="1"/>
</dbReference>
<comment type="caution">
    <text evidence="2">The sequence shown here is derived from an EMBL/GenBank/DDBJ whole genome shotgun (WGS) entry which is preliminary data.</text>
</comment>
<dbReference type="InterPro" id="IPR013096">
    <property type="entry name" value="Cupin_2"/>
</dbReference>
<dbReference type="PANTHER" id="PTHR36156">
    <property type="entry name" value="SLR2101 PROTEIN"/>
    <property type="match status" value="1"/>
</dbReference>
<dbReference type="Gene3D" id="2.60.120.10">
    <property type="entry name" value="Jelly Rolls"/>
    <property type="match status" value="2"/>
</dbReference>
<keyword evidence="3" id="KW-1185">Reference proteome</keyword>
<evidence type="ECO:0000259" key="1">
    <source>
        <dbReference type="Pfam" id="PF07883"/>
    </source>
</evidence>